<dbReference type="GO" id="GO:0017136">
    <property type="term" value="F:histone deacetylase activity, NAD-dependent"/>
    <property type="evidence" value="ECO:0007669"/>
    <property type="project" value="TreeGrafter"/>
</dbReference>
<gene>
    <name evidence="3" type="primary">cobB</name>
    <name evidence="6" type="ORF">GWK08_00800</name>
</gene>
<evidence type="ECO:0000259" key="5">
    <source>
        <dbReference type="PROSITE" id="PS50305"/>
    </source>
</evidence>
<comment type="catalytic activity">
    <reaction evidence="3">
        <text>N(6)-acetyl-L-lysyl-[protein] + NAD(+) + H2O = 2''-O-acetyl-ADP-D-ribose + nicotinamide + L-lysyl-[protein]</text>
        <dbReference type="Rhea" id="RHEA:43636"/>
        <dbReference type="Rhea" id="RHEA-COMP:9752"/>
        <dbReference type="Rhea" id="RHEA-COMP:10731"/>
        <dbReference type="ChEBI" id="CHEBI:15377"/>
        <dbReference type="ChEBI" id="CHEBI:17154"/>
        <dbReference type="ChEBI" id="CHEBI:29969"/>
        <dbReference type="ChEBI" id="CHEBI:57540"/>
        <dbReference type="ChEBI" id="CHEBI:61930"/>
        <dbReference type="ChEBI" id="CHEBI:83767"/>
        <dbReference type="EC" id="2.3.1.286"/>
    </reaction>
</comment>
<feature type="binding site" evidence="3">
    <location>
        <begin position="169"/>
        <end position="171"/>
    </location>
    <ligand>
        <name>NAD(+)</name>
        <dbReference type="ChEBI" id="CHEBI:57540"/>
    </ligand>
</feature>
<keyword evidence="3" id="KW-0963">Cytoplasm</keyword>
<comment type="catalytic activity">
    <reaction evidence="3">
        <text>N(6)-succinyl-L-lysyl-[protein] + NAD(+) + H2O = 2''-O-succinyl-ADP-D-ribose + nicotinamide + L-lysyl-[protein]</text>
        <dbReference type="Rhea" id="RHEA:47668"/>
        <dbReference type="Rhea" id="RHEA-COMP:9752"/>
        <dbReference type="Rhea" id="RHEA-COMP:11877"/>
        <dbReference type="ChEBI" id="CHEBI:15377"/>
        <dbReference type="ChEBI" id="CHEBI:17154"/>
        <dbReference type="ChEBI" id="CHEBI:29969"/>
        <dbReference type="ChEBI" id="CHEBI:57540"/>
        <dbReference type="ChEBI" id="CHEBI:87830"/>
        <dbReference type="ChEBI" id="CHEBI:87832"/>
    </reaction>
</comment>
<feature type="binding site" evidence="3">
    <location>
        <begin position="196"/>
        <end position="198"/>
    </location>
    <ligand>
        <name>NAD(+)</name>
        <dbReference type="ChEBI" id="CHEBI:57540"/>
    </ligand>
</feature>
<evidence type="ECO:0000256" key="1">
    <source>
        <dbReference type="ARBA" id="ARBA00022679"/>
    </source>
</evidence>
<feature type="binding site" evidence="3">
    <location>
        <begin position="9"/>
        <end position="28"/>
    </location>
    <ligand>
        <name>NAD(+)</name>
        <dbReference type="ChEBI" id="CHEBI:57540"/>
    </ligand>
</feature>
<dbReference type="GO" id="GO:0036054">
    <property type="term" value="F:protein-malonyllysine demalonylase activity"/>
    <property type="evidence" value="ECO:0007669"/>
    <property type="project" value="InterPro"/>
</dbReference>
<reference evidence="6 7" key="1">
    <citation type="submission" date="2020-01" db="EMBL/GenBank/DDBJ databases">
        <title>Leptobacterium flavescens.</title>
        <authorList>
            <person name="Wang G."/>
        </authorList>
    </citation>
    <scope>NUCLEOTIDE SEQUENCE [LARGE SCALE GENOMIC DNA]</scope>
    <source>
        <strain evidence="6 7">KCTC 22160</strain>
    </source>
</reference>
<name>A0A6P0UFF0_9FLAO</name>
<dbReference type="GO" id="GO:0005737">
    <property type="term" value="C:cytoplasm"/>
    <property type="evidence" value="ECO:0007669"/>
    <property type="project" value="UniProtKB-SubCell"/>
</dbReference>
<comment type="similarity">
    <text evidence="3">Belongs to the sirtuin family. Class III subfamily.</text>
</comment>
<dbReference type="InterPro" id="IPR026591">
    <property type="entry name" value="Sirtuin_cat_small_dom_sf"/>
</dbReference>
<dbReference type="SUPFAM" id="SSF52467">
    <property type="entry name" value="DHS-like NAD/FAD-binding domain"/>
    <property type="match status" value="1"/>
</dbReference>
<feature type="active site" description="Proton acceptor" evidence="3">
    <location>
        <position position="104"/>
    </location>
</feature>
<comment type="subcellular location">
    <subcellularLocation>
        <location evidence="3">Cytoplasm</location>
    </subcellularLocation>
</comment>
<proteinExistence type="inferred from homology"/>
<feature type="binding site" evidence="3">
    <location>
        <begin position="86"/>
        <end position="89"/>
    </location>
    <ligand>
        <name>NAD(+)</name>
        <dbReference type="ChEBI" id="CHEBI:57540"/>
    </ligand>
</feature>
<dbReference type="InterPro" id="IPR029035">
    <property type="entry name" value="DHS-like_NAD/FAD-binding_dom"/>
</dbReference>
<protein>
    <recommendedName>
        <fullName evidence="3">NAD-dependent protein deacylase</fullName>
        <ecNumber evidence="3">2.3.1.286</ecNumber>
    </recommendedName>
    <alternativeName>
        <fullName evidence="3">Regulatory protein SIR2 homolog</fullName>
    </alternativeName>
</protein>
<evidence type="ECO:0000256" key="2">
    <source>
        <dbReference type="ARBA" id="ARBA00023027"/>
    </source>
</evidence>
<sequence>MKKIAILTGAGISAESGINTFRGSGGLWEGHDIKEVASPEGWKNDPELVLDFYNQRRRQLHEVSPNVAHQALANLQEKHLIDIITQNVDDLHERAGSKNVLHLHGELLKARSTFDEKLVYDWQGDIYLGDHCEHNHQLRPHIVWFGEAVPMLERAVNIVSKADILFVIGTSMQVYPAASLVHYIKANTPIFFIDPNPSISEDELPHLTIIAEKASTGVPKAISLLADIQNAGPGPSW</sequence>
<feature type="binding site" evidence="3">
    <location>
        <position position="214"/>
    </location>
    <ligand>
        <name>NAD(+)</name>
        <dbReference type="ChEBI" id="CHEBI:57540"/>
    </ligand>
</feature>
<comment type="caution">
    <text evidence="3 4">Lacks conserved residue(s) required for the propagation of feature annotation.</text>
</comment>
<dbReference type="Gene3D" id="3.30.1600.10">
    <property type="entry name" value="SIR2/SIRT2 'Small Domain"/>
    <property type="match status" value="1"/>
</dbReference>
<dbReference type="Pfam" id="PF02146">
    <property type="entry name" value="SIR2"/>
    <property type="match status" value="1"/>
</dbReference>
<dbReference type="Gene3D" id="3.40.50.1220">
    <property type="entry name" value="TPP-binding domain"/>
    <property type="match status" value="1"/>
</dbReference>
<evidence type="ECO:0000313" key="7">
    <source>
        <dbReference type="Proteomes" id="UP000468581"/>
    </source>
</evidence>
<dbReference type="PANTHER" id="PTHR11085">
    <property type="entry name" value="NAD-DEPENDENT PROTEIN DEACYLASE SIRTUIN-5, MITOCHONDRIAL-RELATED"/>
    <property type="match status" value="1"/>
</dbReference>
<organism evidence="6 7">
    <name type="scientific">Leptobacterium flavescens</name>
    <dbReference type="NCBI Taxonomy" id="472055"/>
    <lineage>
        <taxon>Bacteria</taxon>
        <taxon>Pseudomonadati</taxon>
        <taxon>Bacteroidota</taxon>
        <taxon>Flavobacteriia</taxon>
        <taxon>Flavobacteriales</taxon>
        <taxon>Flavobacteriaceae</taxon>
        <taxon>Leptobacterium</taxon>
    </lineage>
</organism>
<evidence type="ECO:0000256" key="3">
    <source>
        <dbReference type="HAMAP-Rule" id="MF_01121"/>
    </source>
</evidence>
<dbReference type="GO" id="GO:0070403">
    <property type="term" value="F:NAD+ binding"/>
    <property type="evidence" value="ECO:0007669"/>
    <property type="project" value="UniProtKB-UniRule"/>
</dbReference>
<evidence type="ECO:0000256" key="4">
    <source>
        <dbReference type="PROSITE-ProRule" id="PRU00236"/>
    </source>
</evidence>
<dbReference type="HAMAP" id="MF_01121">
    <property type="entry name" value="Sirtuin_ClassIII"/>
    <property type="match status" value="1"/>
</dbReference>
<keyword evidence="2 3" id="KW-0520">NAD</keyword>
<dbReference type="Proteomes" id="UP000468581">
    <property type="component" value="Unassembled WGS sequence"/>
</dbReference>
<dbReference type="PANTHER" id="PTHR11085:SF4">
    <property type="entry name" value="NAD-DEPENDENT PROTEIN DEACYLASE"/>
    <property type="match status" value="1"/>
</dbReference>
<dbReference type="RefSeq" id="WP_163605006.1">
    <property type="nucleotide sequence ID" value="NZ_JAABOO010000001.1"/>
</dbReference>
<dbReference type="GO" id="GO:0036055">
    <property type="term" value="F:protein-succinyllysine desuccinylase activity"/>
    <property type="evidence" value="ECO:0007669"/>
    <property type="project" value="UniProtKB-UniRule"/>
</dbReference>
<comment type="caution">
    <text evidence="6">The sequence shown here is derived from an EMBL/GenBank/DDBJ whole genome shotgun (WGS) entry which is preliminary data.</text>
</comment>
<accession>A0A6P0UFF0</accession>
<evidence type="ECO:0000313" key="6">
    <source>
        <dbReference type="EMBL" id="NER11965.1"/>
    </source>
</evidence>
<keyword evidence="1" id="KW-0808">Transferase</keyword>
<dbReference type="CDD" id="cd01412">
    <property type="entry name" value="SIRT5_Af1_CobB"/>
    <property type="match status" value="1"/>
</dbReference>
<comment type="function">
    <text evidence="3">NAD-dependent lysine deacetylase and desuccinylase that specifically removes acetyl and succinyl groups on target proteins. Modulates the activities of several proteins which are inactive in their acylated form.</text>
</comment>
<feature type="domain" description="Deacetylase sirtuin-type" evidence="5">
    <location>
        <begin position="1"/>
        <end position="217"/>
    </location>
</feature>
<dbReference type="EC" id="2.3.1.286" evidence="3"/>
<dbReference type="InterPro" id="IPR026590">
    <property type="entry name" value="Ssirtuin_cat_dom"/>
</dbReference>
<feature type="binding site" evidence="3">
    <location>
        <position position="56"/>
    </location>
    <ligand>
        <name>substrate</name>
    </ligand>
</feature>
<dbReference type="AlphaFoldDB" id="A0A6P0UFF0"/>
<keyword evidence="7" id="KW-1185">Reference proteome</keyword>
<dbReference type="InterPro" id="IPR003000">
    <property type="entry name" value="Sirtuin"/>
</dbReference>
<dbReference type="EMBL" id="JAABOO010000001">
    <property type="protein sequence ID" value="NER11965.1"/>
    <property type="molecule type" value="Genomic_DNA"/>
</dbReference>
<feature type="binding site" evidence="3">
    <location>
        <position position="53"/>
    </location>
    <ligand>
        <name>substrate</name>
    </ligand>
</feature>
<dbReference type="PROSITE" id="PS50305">
    <property type="entry name" value="SIRTUIN"/>
    <property type="match status" value="1"/>
</dbReference>
<comment type="domain">
    <text evidence="3">2 residues (Tyr-53 and Arg-56) present in a large hydrophobic pocket are probably involved in substrate specificity. They are important for desuccinylation activity, but dispensable for deacetylation activity.</text>
</comment>
<dbReference type="InterPro" id="IPR027546">
    <property type="entry name" value="Sirtuin_class_III"/>
</dbReference>
<dbReference type="InterPro" id="IPR050134">
    <property type="entry name" value="NAD-dep_sirtuin_deacylases"/>
</dbReference>